<keyword evidence="5" id="KW-1185">Reference proteome</keyword>
<feature type="region of interest" description="Disordered" evidence="1">
    <location>
        <begin position="43"/>
        <end position="63"/>
    </location>
</feature>
<dbReference type="Proteomes" id="UP000607653">
    <property type="component" value="Unassembled WGS sequence"/>
</dbReference>
<dbReference type="EMBL" id="DUZY01000002">
    <property type="protein sequence ID" value="DAD26704.1"/>
    <property type="molecule type" value="Genomic_DNA"/>
</dbReference>
<proteinExistence type="predicted"/>
<accession>A0A822XZB0</accession>
<name>A0A822XZB0_NELNU</name>
<dbReference type="EMBL" id="DUZY01000002">
    <property type="protein sequence ID" value="DAD25709.1"/>
    <property type="molecule type" value="Genomic_DNA"/>
</dbReference>
<evidence type="ECO:0000256" key="1">
    <source>
        <dbReference type="SAM" id="MobiDB-lite"/>
    </source>
</evidence>
<evidence type="ECO:0000313" key="5">
    <source>
        <dbReference type="Proteomes" id="UP000607653"/>
    </source>
</evidence>
<reference evidence="3 5" key="1">
    <citation type="journal article" date="2020" name="Mol. Biol. Evol.">
        <title>Distinct Expression and Methylation Patterns for Genes with Different Fates following a Single Whole-Genome Duplication in Flowering Plants.</title>
        <authorList>
            <person name="Shi T."/>
            <person name="Rahmani R.S."/>
            <person name="Gugger P.F."/>
            <person name="Wang M."/>
            <person name="Li H."/>
            <person name="Zhang Y."/>
            <person name="Li Z."/>
            <person name="Wang Q."/>
            <person name="Van de Peer Y."/>
            <person name="Marchal K."/>
            <person name="Chen J."/>
        </authorList>
    </citation>
    <scope>NUCLEOTIDE SEQUENCE [LARGE SCALE GENOMIC DNA]</scope>
    <source>
        <tissue evidence="3">Leaf</tissue>
    </source>
</reference>
<organism evidence="3 5">
    <name type="scientific">Nelumbo nucifera</name>
    <name type="common">Sacred lotus</name>
    <dbReference type="NCBI Taxonomy" id="4432"/>
    <lineage>
        <taxon>Eukaryota</taxon>
        <taxon>Viridiplantae</taxon>
        <taxon>Streptophyta</taxon>
        <taxon>Embryophyta</taxon>
        <taxon>Tracheophyta</taxon>
        <taxon>Spermatophyta</taxon>
        <taxon>Magnoliopsida</taxon>
        <taxon>Proteales</taxon>
        <taxon>Nelumbonaceae</taxon>
        <taxon>Nelumbo</taxon>
    </lineage>
</organism>
<gene>
    <name evidence="2" type="ORF">HUJ06_027176</name>
    <name evidence="3" type="ORF">HUJ06_027177</name>
    <name evidence="4" type="ORF">HUJ06_028172</name>
</gene>
<evidence type="ECO:0000313" key="2">
    <source>
        <dbReference type="EMBL" id="DAD25709.1"/>
    </source>
</evidence>
<sequence length="63" mass="7311">MDTPEITKLTVGCLKKSHNELEMPVKRYLQRNSLTWKRNADMRSQNLIKNQKGDQGGKQPKDI</sequence>
<dbReference type="EMBL" id="DUZY01000002">
    <property type="protein sequence ID" value="DAD25710.1"/>
    <property type="molecule type" value="Genomic_DNA"/>
</dbReference>
<evidence type="ECO:0000313" key="4">
    <source>
        <dbReference type="EMBL" id="DAD26704.1"/>
    </source>
</evidence>
<evidence type="ECO:0000313" key="3">
    <source>
        <dbReference type="EMBL" id="DAD25710.1"/>
    </source>
</evidence>
<protein>
    <submittedName>
        <fullName evidence="3">Uncharacterized protein</fullName>
    </submittedName>
</protein>
<dbReference type="AlphaFoldDB" id="A0A822XZB0"/>
<comment type="caution">
    <text evidence="3">The sequence shown here is derived from an EMBL/GenBank/DDBJ whole genome shotgun (WGS) entry which is preliminary data.</text>
</comment>